<protein>
    <submittedName>
        <fullName evidence="8">Pentatricopeptide repeat-containing protein At3g62890-like</fullName>
    </submittedName>
</protein>
<keyword evidence="7" id="KW-1185">Reference proteome</keyword>
<dbReference type="Pfam" id="PF14432">
    <property type="entry name" value="DYW_deaminase"/>
    <property type="match status" value="1"/>
</dbReference>
<evidence type="ECO:0000313" key="8">
    <source>
        <dbReference type="RefSeq" id="XP_020101458.1"/>
    </source>
</evidence>
<evidence type="ECO:0000259" key="6">
    <source>
        <dbReference type="Pfam" id="PF14432"/>
    </source>
</evidence>
<reference evidence="8" key="2">
    <citation type="submission" date="2025-08" db="UniProtKB">
        <authorList>
            <consortium name="RefSeq"/>
        </authorList>
    </citation>
    <scope>IDENTIFICATION</scope>
    <source>
        <tissue evidence="8">Leaf</tissue>
    </source>
</reference>
<feature type="compositionally biased region" description="Basic and acidic residues" evidence="5">
    <location>
        <begin position="72"/>
        <end position="82"/>
    </location>
</feature>
<dbReference type="FunFam" id="1.25.40.10:FF:000348">
    <property type="entry name" value="Pentatricopeptide repeat-containing protein chloroplastic"/>
    <property type="match status" value="1"/>
</dbReference>
<dbReference type="AlphaFoldDB" id="A0A6P5G6Q5"/>
<dbReference type="PANTHER" id="PTHR47926:SF436">
    <property type="entry name" value="PENTATRICOPEPTIDE REPEAT-CONTAINING PROTEIN ELI1, CHLOROPLASTIC-LIKE ISOFORM X2"/>
    <property type="match status" value="1"/>
</dbReference>
<dbReference type="NCBIfam" id="TIGR00756">
    <property type="entry name" value="PPR"/>
    <property type="match status" value="5"/>
</dbReference>
<dbReference type="GO" id="GO:0009451">
    <property type="term" value="P:RNA modification"/>
    <property type="evidence" value="ECO:0007669"/>
    <property type="project" value="InterPro"/>
</dbReference>
<feature type="region of interest" description="Disordered" evidence="5">
    <location>
        <begin position="28"/>
        <end position="123"/>
    </location>
</feature>
<sequence length="691" mass="75725">MRPPLPLRLSSFSPDPHRALLLPPIMLVHGAPPRAPRPPPPLPPSLPPAPPGRPEAAGASSSAAPRPRRPRREPPYARHLLDRNPAQAPPPSTPSSAPLLLPAVPSLPSSAPPPLRSPPPDRLTPIPPLLKSCARLSDPLPGLQLHAFMLKSAADRHLFSSNALIHMYASCALPALARRAFALAPSPARDAVSWNCLLSGYLANGLLARARSLFDRMPRRRRGPVAWNAMISGHAKLGLVRAARALFDEMPHRNVESWNAMIAGYARCGRVDLARELFDAMPARNAVSWSAMITACARGDRPAGALALFAEMEELGITPNWAAIVSVLSACSQIGALDRGKRVHSYIVGNKMRMDSIIGTALIDMYAKCGCIDRAFETFLALPGKDVFSWTAMIGGFAVNGQGAKALELFRRMEEEGIRPNEVTFVGVLCACSHGGFVDRAKKYFNSMSEVYGLEPQIEHYGCMVDALGRAGLLEEAAALVRALPPNPVLWGSLLGACWIHGNAEVGECAADRLIELKPDDAGVYVLLSNIYAMRGRWDDARKTRLRMKAKGLDKSPGRSSIEVRGVVHEFLVGDRSHPRNVEIHRMLDEMSSKLKLEGYQPNTTPVLFDIEEEEKQNAVAHHSEKLAIAFGLISTDRGEPIRVFKNLRVCRDCHTAAKLVSKVYEREIILRDRNIFHYFAKGSCSCRDYW</sequence>
<feature type="compositionally biased region" description="Pro residues" evidence="5">
    <location>
        <begin position="110"/>
        <end position="123"/>
    </location>
</feature>
<dbReference type="InterPro" id="IPR046848">
    <property type="entry name" value="E_motif"/>
</dbReference>
<feature type="repeat" description="PPR" evidence="4">
    <location>
        <begin position="285"/>
        <end position="319"/>
    </location>
</feature>
<dbReference type="InterPro" id="IPR002885">
    <property type="entry name" value="PPR_rpt"/>
</dbReference>
<dbReference type="Pfam" id="PF13041">
    <property type="entry name" value="PPR_2"/>
    <property type="match status" value="1"/>
</dbReference>
<evidence type="ECO:0000256" key="2">
    <source>
        <dbReference type="ARBA" id="ARBA00022737"/>
    </source>
</evidence>
<dbReference type="InterPro" id="IPR032867">
    <property type="entry name" value="DYW_dom"/>
</dbReference>
<dbReference type="Proteomes" id="UP000515123">
    <property type="component" value="Linkage group 13"/>
</dbReference>
<evidence type="ECO:0000256" key="1">
    <source>
        <dbReference type="ARBA" id="ARBA00006643"/>
    </source>
</evidence>
<gene>
    <name evidence="8" type="primary">LOC109719295</name>
</gene>
<proteinExistence type="inferred from homology"/>
<dbReference type="InterPro" id="IPR011990">
    <property type="entry name" value="TPR-like_helical_dom_sf"/>
</dbReference>
<dbReference type="PROSITE" id="PS51375">
    <property type="entry name" value="PPR"/>
    <property type="match status" value="4"/>
</dbReference>
<dbReference type="Pfam" id="PF01535">
    <property type="entry name" value="PPR"/>
    <property type="match status" value="6"/>
</dbReference>
<evidence type="ECO:0000313" key="7">
    <source>
        <dbReference type="Proteomes" id="UP000515123"/>
    </source>
</evidence>
<dbReference type="GO" id="GO:0003729">
    <property type="term" value="F:mRNA binding"/>
    <property type="evidence" value="ECO:0007669"/>
    <property type="project" value="UniProtKB-ARBA"/>
</dbReference>
<evidence type="ECO:0000256" key="3">
    <source>
        <dbReference type="ARBA" id="ARBA00022946"/>
    </source>
</evidence>
<dbReference type="Pfam" id="PF20431">
    <property type="entry name" value="E_motif"/>
    <property type="match status" value="1"/>
</dbReference>
<organism evidence="7 8">
    <name type="scientific">Ananas comosus</name>
    <name type="common">Pineapple</name>
    <name type="synonym">Ananas ananas</name>
    <dbReference type="NCBI Taxonomy" id="4615"/>
    <lineage>
        <taxon>Eukaryota</taxon>
        <taxon>Viridiplantae</taxon>
        <taxon>Streptophyta</taxon>
        <taxon>Embryophyta</taxon>
        <taxon>Tracheophyta</taxon>
        <taxon>Spermatophyta</taxon>
        <taxon>Magnoliopsida</taxon>
        <taxon>Liliopsida</taxon>
        <taxon>Poales</taxon>
        <taxon>Bromeliaceae</taxon>
        <taxon>Bromelioideae</taxon>
        <taxon>Ananas</taxon>
    </lineage>
</organism>
<keyword evidence="2" id="KW-0677">Repeat</keyword>
<dbReference type="FunFam" id="1.25.40.10:FF:000690">
    <property type="entry name" value="Pentatricopeptide repeat-containing protein"/>
    <property type="match status" value="1"/>
</dbReference>
<reference evidence="7" key="1">
    <citation type="journal article" date="2015" name="Nat. Genet.">
        <title>The pineapple genome and the evolution of CAM photosynthesis.</title>
        <authorList>
            <person name="Ming R."/>
            <person name="VanBuren R."/>
            <person name="Wai C.M."/>
            <person name="Tang H."/>
            <person name="Schatz M.C."/>
            <person name="Bowers J.E."/>
            <person name="Lyons E."/>
            <person name="Wang M.L."/>
            <person name="Chen J."/>
            <person name="Biggers E."/>
            <person name="Zhang J."/>
            <person name="Huang L."/>
            <person name="Zhang L."/>
            <person name="Miao W."/>
            <person name="Zhang J."/>
            <person name="Ye Z."/>
            <person name="Miao C."/>
            <person name="Lin Z."/>
            <person name="Wang H."/>
            <person name="Zhou H."/>
            <person name="Yim W.C."/>
            <person name="Priest H.D."/>
            <person name="Zheng C."/>
            <person name="Woodhouse M."/>
            <person name="Edger P.P."/>
            <person name="Guyot R."/>
            <person name="Guo H.B."/>
            <person name="Guo H."/>
            <person name="Zheng G."/>
            <person name="Singh R."/>
            <person name="Sharma A."/>
            <person name="Min X."/>
            <person name="Zheng Y."/>
            <person name="Lee H."/>
            <person name="Gurtowski J."/>
            <person name="Sedlazeck F.J."/>
            <person name="Harkess A."/>
            <person name="McKain M.R."/>
            <person name="Liao Z."/>
            <person name="Fang J."/>
            <person name="Liu J."/>
            <person name="Zhang X."/>
            <person name="Zhang Q."/>
            <person name="Hu W."/>
            <person name="Qin Y."/>
            <person name="Wang K."/>
            <person name="Chen L.Y."/>
            <person name="Shirley N."/>
            <person name="Lin Y.R."/>
            <person name="Liu L.Y."/>
            <person name="Hernandez A.G."/>
            <person name="Wright C.L."/>
            <person name="Bulone V."/>
            <person name="Tuskan G.A."/>
            <person name="Heath K."/>
            <person name="Zee F."/>
            <person name="Moore P.H."/>
            <person name="Sunkar R."/>
            <person name="Leebens-Mack J.H."/>
            <person name="Mockler T."/>
            <person name="Bennetzen J.L."/>
            <person name="Freeling M."/>
            <person name="Sankoff D."/>
            <person name="Paterson A.H."/>
            <person name="Zhu X."/>
            <person name="Yang X."/>
            <person name="Smith J.A."/>
            <person name="Cushman J.C."/>
            <person name="Paull R.E."/>
            <person name="Yu Q."/>
        </authorList>
    </citation>
    <scope>NUCLEOTIDE SEQUENCE [LARGE SCALE GENOMIC DNA]</scope>
    <source>
        <strain evidence="7">cv. F153</strain>
    </source>
</reference>
<dbReference type="OrthoDB" id="185373at2759"/>
<evidence type="ECO:0000256" key="4">
    <source>
        <dbReference type="PROSITE-ProRule" id="PRU00708"/>
    </source>
</evidence>
<feature type="repeat" description="PPR" evidence="4">
    <location>
        <begin position="386"/>
        <end position="420"/>
    </location>
</feature>
<feature type="repeat" description="PPR" evidence="4">
    <location>
        <begin position="254"/>
        <end position="284"/>
    </location>
</feature>
<dbReference type="PANTHER" id="PTHR47926">
    <property type="entry name" value="PENTATRICOPEPTIDE REPEAT-CONTAINING PROTEIN"/>
    <property type="match status" value="1"/>
</dbReference>
<keyword evidence="3" id="KW-0809">Transit peptide</keyword>
<name>A0A6P5G6Q5_ANACO</name>
<dbReference type="Gramene" id="Aco013702.1.mrna1">
    <property type="protein sequence ID" value="Aco013702.1.mrna1.cds1"/>
    <property type="gene ID" value="Aco013702.1.path1"/>
</dbReference>
<comment type="similarity">
    <text evidence="1">Belongs to the PPR family. PCMP-H subfamily.</text>
</comment>
<dbReference type="Gene3D" id="1.25.40.10">
    <property type="entry name" value="Tetratricopeptide repeat domain"/>
    <property type="match status" value="3"/>
</dbReference>
<feature type="domain" description="DYW" evidence="6">
    <location>
        <begin position="599"/>
        <end position="691"/>
    </location>
</feature>
<feature type="repeat" description="PPR" evidence="4">
    <location>
        <begin position="190"/>
        <end position="224"/>
    </location>
</feature>
<dbReference type="RefSeq" id="XP_020101458.1">
    <property type="nucleotide sequence ID" value="XM_020245869.1"/>
</dbReference>
<accession>A0A6P5G6Q5</accession>
<dbReference type="GO" id="GO:0008270">
    <property type="term" value="F:zinc ion binding"/>
    <property type="evidence" value="ECO:0007669"/>
    <property type="project" value="InterPro"/>
</dbReference>
<dbReference type="GeneID" id="109719295"/>
<evidence type="ECO:0000256" key="5">
    <source>
        <dbReference type="SAM" id="MobiDB-lite"/>
    </source>
</evidence>
<feature type="compositionally biased region" description="Pro residues" evidence="5">
    <location>
        <begin position="33"/>
        <end position="53"/>
    </location>
</feature>
<dbReference type="InterPro" id="IPR046960">
    <property type="entry name" value="PPR_At4g14850-like_plant"/>
</dbReference>
<feature type="compositionally biased region" description="Low complexity" evidence="5">
    <location>
        <begin position="94"/>
        <end position="109"/>
    </location>
</feature>
<dbReference type="SUPFAM" id="SSF48452">
    <property type="entry name" value="TPR-like"/>
    <property type="match status" value="1"/>
</dbReference>
<feature type="compositionally biased region" description="Low complexity" evidence="5">
    <location>
        <begin position="54"/>
        <end position="65"/>
    </location>
</feature>